<evidence type="ECO:0000313" key="2">
    <source>
        <dbReference type="Proteomes" id="UP000814033"/>
    </source>
</evidence>
<sequence>MPNDDPRWLYVVTSLADASQTRFLALGTISDLNDTITLLKEVLKQYGNPGHLDNMDGLAIALKHRFEKTGALLDLTEAISVQRQALNLTSKEDIHYSTRLHNVSALLYAQVEQLGNISIIEEAISLNQEDLRLRPFKDDINSKTQDNLANMLLMCFEQSGTMANLEKAIQLHQEAVELTPIEHPLCSTRRHNLAGSLTAHFYERGNMSDLETAMSLTRDAIRLSPQAWEEEPTSRRLIISIKNLASILSMRFHELDTMSNLEEAISLYKGLLDMDPVEKLDHVILGNLAGDLLTQYQHKGDLSDLNEAVLLQRQSLSLIVPGHLHYLHFEKQLGNLLRYRFKDLGRELDLEESILHLTNVAKSTPSSHPHYSKNLTDLAKALDTRLKTLNTKHDLVHIIVLLQAACNSFSLGHPEKIDSLYLLATSLYQFEQTFHPTGISDNTWTIFKYISVYEYASPRDRLGYTIDWAVVSRHYKHQFTSFAYHKALNLLERCLVIRPTLELQHSFFQSLDTSRHTLARDSVSWAIENGKLDEAVELWEQGRGILWAKMKDYRLPIEKLKLHNEILAKEFEITTHQLNQMTTIEPPSITTQYQREKPWEMKRKLIDKWSKIIKEIQSLEGFKTFLKPLPFSILSKVALEGPVTITLNRFFLQPSQAKT</sequence>
<name>A0ACB8R0Y6_9AGAM</name>
<reference evidence="1" key="1">
    <citation type="submission" date="2021-02" db="EMBL/GenBank/DDBJ databases">
        <authorList>
            <consortium name="DOE Joint Genome Institute"/>
            <person name="Ahrendt S."/>
            <person name="Looney B.P."/>
            <person name="Miyauchi S."/>
            <person name="Morin E."/>
            <person name="Drula E."/>
            <person name="Courty P.E."/>
            <person name="Chicoki N."/>
            <person name="Fauchery L."/>
            <person name="Kohler A."/>
            <person name="Kuo A."/>
            <person name="Labutti K."/>
            <person name="Pangilinan J."/>
            <person name="Lipzen A."/>
            <person name="Riley R."/>
            <person name="Andreopoulos W."/>
            <person name="He G."/>
            <person name="Johnson J."/>
            <person name="Barry K.W."/>
            <person name="Grigoriev I.V."/>
            <person name="Nagy L."/>
            <person name="Hibbett D."/>
            <person name="Henrissat B."/>
            <person name="Matheny P.B."/>
            <person name="Labbe J."/>
            <person name="Martin F."/>
        </authorList>
    </citation>
    <scope>NUCLEOTIDE SEQUENCE</scope>
    <source>
        <strain evidence="1">FP105234-sp</strain>
    </source>
</reference>
<dbReference type="EMBL" id="MU276939">
    <property type="protein sequence ID" value="KAI0037463.1"/>
    <property type="molecule type" value="Genomic_DNA"/>
</dbReference>
<organism evidence="1 2">
    <name type="scientific">Auriscalpium vulgare</name>
    <dbReference type="NCBI Taxonomy" id="40419"/>
    <lineage>
        <taxon>Eukaryota</taxon>
        <taxon>Fungi</taxon>
        <taxon>Dikarya</taxon>
        <taxon>Basidiomycota</taxon>
        <taxon>Agaricomycotina</taxon>
        <taxon>Agaricomycetes</taxon>
        <taxon>Russulales</taxon>
        <taxon>Auriscalpiaceae</taxon>
        <taxon>Auriscalpium</taxon>
    </lineage>
</organism>
<proteinExistence type="predicted"/>
<reference evidence="1" key="2">
    <citation type="journal article" date="2022" name="New Phytol.">
        <title>Evolutionary transition to the ectomycorrhizal habit in the genomes of a hyperdiverse lineage of mushroom-forming fungi.</title>
        <authorList>
            <person name="Looney B."/>
            <person name="Miyauchi S."/>
            <person name="Morin E."/>
            <person name="Drula E."/>
            <person name="Courty P.E."/>
            <person name="Kohler A."/>
            <person name="Kuo A."/>
            <person name="LaButti K."/>
            <person name="Pangilinan J."/>
            <person name="Lipzen A."/>
            <person name="Riley R."/>
            <person name="Andreopoulos W."/>
            <person name="He G."/>
            <person name="Johnson J."/>
            <person name="Nolan M."/>
            <person name="Tritt A."/>
            <person name="Barry K.W."/>
            <person name="Grigoriev I.V."/>
            <person name="Nagy L.G."/>
            <person name="Hibbett D."/>
            <person name="Henrissat B."/>
            <person name="Matheny P.B."/>
            <person name="Labbe J."/>
            <person name="Martin F.M."/>
        </authorList>
    </citation>
    <scope>NUCLEOTIDE SEQUENCE</scope>
    <source>
        <strain evidence="1">FP105234-sp</strain>
    </source>
</reference>
<dbReference type="Proteomes" id="UP000814033">
    <property type="component" value="Unassembled WGS sequence"/>
</dbReference>
<gene>
    <name evidence="1" type="ORF">FA95DRAFT_1619055</name>
</gene>
<keyword evidence="2" id="KW-1185">Reference proteome</keyword>
<comment type="caution">
    <text evidence="1">The sequence shown here is derived from an EMBL/GenBank/DDBJ whole genome shotgun (WGS) entry which is preliminary data.</text>
</comment>
<protein>
    <submittedName>
        <fullName evidence="1">Uncharacterized protein</fullName>
    </submittedName>
</protein>
<accession>A0ACB8R0Y6</accession>
<evidence type="ECO:0000313" key="1">
    <source>
        <dbReference type="EMBL" id="KAI0037463.1"/>
    </source>
</evidence>